<feature type="region of interest" description="Disordered" evidence="1">
    <location>
        <begin position="429"/>
        <end position="463"/>
    </location>
</feature>
<evidence type="ECO:0000256" key="1">
    <source>
        <dbReference type="SAM" id="MobiDB-lite"/>
    </source>
</evidence>
<reference evidence="3" key="1">
    <citation type="journal article" date="2022" name="Int. J. Mol. Sci.">
        <title>Draft Genome of Tanacetum Coccineum: Genomic Comparison of Closely Related Tanacetum-Family Plants.</title>
        <authorList>
            <person name="Yamashiro T."/>
            <person name="Shiraishi A."/>
            <person name="Nakayama K."/>
            <person name="Satake H."/>
        </authorList>
    </citation>
    <scope>NUCLEOTIDE SEQUENCE</scope>
</reference>
<reference evidence="3" key="2">
    <citation type="submission" date="2022-01" db="EMBL/GenBank/DDBJ databases">
        <authorList>
            <person name="Yamashiro T."/>
            <person name="Shiraishi A."/>
            <person name="Satake H."/>
            <person name="Nakayama K."/>
        </authorList>
    </citation>
    <scope>NUCLEOTIDE SEQUENCE</scope>
</reference>
<dbReference type="InterPro" id="IPR025558">
    <property type="entry name" value="DUF4283"/>
</dbReference>
<keyword evidence="3" id="KW-0548">Nucleotidyltransferase</keyword>
<name>A0ABQ5A9R1_9ASTR</name>
<gene>
    <name evidence="3" type="ORF">Tco_0819072</name>
</gene>
<comment type="caution">
    <text evidence="3">The sequence shown here is derived from an EMBL/GenBank/DDBJ whole genome shotgun (WGS) entry which is preliminary data.</text>
</comment>
<keyword evidence="4" id="KW-1185">Reference proteome</keyword>
<proteinExistence type="predicted"/>
<protein>
    <submittedName>
        <fullName evidence="3">Reverse transcriptase domain-containing protein</fullName>
    </submittedName>
</protein>
<feature type="domain" description="DUF4283" evidence="2">
    <location>
        <begin position="258"/>
        <end position="302"/>
    </location>
</feature>
<dbReference type="GO" id="GO:0003964">
    <property type="term" value="F:RNA-directed DNA polymerase activity"/>
    <property type="evidence" value="ECO:0007669"/>
    <property type="project" value="UniProtKB-KW"/>
</dbReference>
<keyword evidence="3" id="KW-0808">Transferase</keyword>
<evidence type="ECO:0000259" key="2">
    <source>
        <dbReference type="Pfam" id="PF14111"/>
    </source>
</evidence>
<evidence type="ECO:0000313" key="4">
    <source>
        <dbReference type="Proteomes" id="UP001151760"/>
    </source>
</evidence>
<organism evidence="3 4">
    <name type="scientific">Tanacetum coccineum</name>
    <dbReference type="NCBI Taxonomy" id="301880"/>
    <lineage>
        <taxon>Eukaryota</taxon>
        <taxon>Viridiplantae</taxon>
        <taxon>Streptophyta</taxon>
        <taxon>Embryophyta</taxon>
        <taxon>Tracheophyta</taxon>
        <taxon>Spermatophyta</taxon>
        <taxon>Magnoliopsida</taxon>
        <taxon>eudicotyledons</taxon>
        <taxon>Gunneridae</taxon>
        <taxon>Pentapetalae</taxon>
        <taxon>asterids</taxon>
        <taxon>campanulids</taxon>
        <taxon>Asterales</taxon>
        <taxon>Asteraceae</taxon>
        <taxon>Asteroideae</taxon>
        <taxon>Anthemideae</taxon>
        <taxon>Anthemidinae</taxon>
        <taxon>Tanacetum</taxon>
    </lineage>
</organism>
<feature type="compositionally biased region" description="Acidic residues" evidence="1">
    <location>
        <begin position="452"/>
        <end position="463"/>
    </location>
</feature>
<dbReference type="Proteomes" id="UP001151760">
    <property type="component" value="Unassembled WGS sequence"/>
</dbReference>
<accession>A0ABQ5A9R1</accession>
<evidence type="ECO:0000313" key="3">
    <source>
        <dbReference type="EMBL" id="GJS97902.1"/>
    </source>
</evidence>
<dbReference type="Pfam" id="PF14111">
    <property type="entry name" value="DUF4283"/>
    <property type="match status" value="1"/>
</dbReference>
<dbReference type="EMBL" id="BQNB010011999">
    <property type="protein sequence ID" value="GJS97902.1"/>
    <property type="molecule type" value="Genomic_DNA"/>
</dbReference>
<sequence length="485" mass="53955">MEKGTGGRVKNGGKVLKSILKKSSSLSRNRVEDVEVAASNVASVNTGSRPIGAAFHGNIDGKYKGVNVKPYKVRRNESIENNAIVWEVTETDFPTPIKSVWVDDDSPNIDANMVDSMDMPSNNGNDAASSVCVAAEQMGKTQQVNDDATPIKGTNHVAANRGVFLYNFASIKPDGADTNGGLNVDDVALHQARSDGKHAHGSPYNTGVKSFANLFNADCSKQKVNFRSLVNEEKVETFDTVLPRAAMDKVKHKFEKLMKTDDGVFLFKFATKTGMDQVLERGPWIIYNMPLILNKWTPSLSLKKDEDPWGRISFARALIEICLVFDLKRECPKRVNLETPSKNKDPVIPSNASTHSDGFTKVKKKKNKGKKVDQQTSRQIDGIRLNKPKPNFFLAKKRYILKGANMDNYNKVYNASIANSFDALNNMEEGASSSRNIQEDDLETGNTSQWNEDQESDNEVDEFIFPESDKFGDKFDIRLKGRVRK</sequence>
<feature type="region of interest" description="Disordered" evidence="1">
    <location>
        <begin position="342"/>
        <end position="381"/>
    </location>
</feature>
<keyword evidence="3" id="KW-0695">RNA-directed DNA polymerase</keyword>